<dbReference type="GO" id="GO:0046872">
    <property type="term" value="F:metal ion binding"/>
    <property type="evidence" value="ECO:0007669"/>
    <property type="project" value="UniProtKB-KW"/>
</dbReference>
<keyword evidence="6 15" id="KW-0418">Kinase</keyword>
<dbReference type="NCBIfam" id="TIGR00097">
    <property type="entry name" value="HMP-P_kinase"/>
    <property type="match status" value="1"/>
</dbReference>
<dbReference type="CDD" id="cd01169">
    <property type="entry name" value="HMPP_kinase"/>
    <property type="match status" value="1"/>
</dbReference>
<dbReference type="AlphaFoldDB" id="A0A2J8B3K3"/>
<dbReference type="EMBL" id="NBZD01000001">
    <property type="protein sequence ID" value="PNH19357.1"/>
    <property type="molecule type" value="Genomic_DNA"/>
</dbReference>
<proteinExistence type="inferred from homology"/>
<dbReference type="OMA" id="FYARGVY"/>
<evidence type="ECO:0000256" key="10">
    <source>
        <dbReference type="ARBA" id="ARBA00042348"/>
    </source>
</evidence>
<dbReference type="FunFam" id="3.40.1190.20:FF:000003">
    <property type="entry name" value="Phosphomethylpyrimidine kinase ThiD"/>
    <property type="match status" value="1"/>
</dbReference>
<dbReference type="PANTHER" id="PTHR20858:SF19">
    <property type="entry name" value="PYRIDOXINE KINASE"/>
    <property type="match status" value="1"/>
</dbReference>
<keyword evidence="8" id="KW-0460">Magnesium</keyword>
<accession>A0A2J8B3K3</accession>
<keyword evidence="3" id="KW-0808">Transferase</keyword>
<name>A0A2J8B3K3_9FIRM</name>
<reference evidence="16" key="1">
    <citation type="submission" date="2017-04" db="EMBL/GenBank/DDBJ databases">
        <authorList>
            <person name="Bumgarner R.E."/>
            <person name="Fredricks D.N."/>
            <person name="Srinivasan S."/>
        </authorList>
    </citation>
    <scope>NUCLEOTIDE SEQUENCE [LARGE SCALE GENOMIC DNA]</scope>
    <source>
        <strain evidence="16">KA00405</strain>
    </source>
</reference>
<evidence type="ECO:0000256" key="2">
    <source>
        <dbReference type="ARBA" id="ARBA00012104"/>
    </source>
</evidence>
<dbReference type="EC" id="2.7.1.35" evidence="2"/>
<gene>
    <name evidence="15" type="ORF">B7R76_00245</name>
</gene>
<evidence type="ECO:0000256" key="4">
    <source>
        <dbReference type="ARBA" id="ARBA00022723"/>
    </source>
</evidence>
<keyword evidence="4" id="KW-0479">Metal-binding</keyword>
<evidence type="ECO:0000256" key="12">
    <source>
        <dbReference type="ARBA" id="ARBA00042531"/>
    </source>
</evidence>
<dbReference type="GO" id="GO:0008902">
    <property type="term" value="F:hydroxymethylpyrimidine kinase activity"/>
    <property type="evidence" value="ECO:0007669"/>
    <property type="project" value="TreeGrafter"/>
</dbReference>
<dbReference type="RefSeq" id="WP_012993784.1">
    <property type="nucleotide sequence ID" value="NZ_NBZD01000001.1"/>
</dbReference>
<evidence type="ECO:0000256" key="11">
    <source>
        <dbReference type="ARBA" id="ARBA00042396"/>
    </source>
</evidence>
<protein>
    <recommendedName>
        <fullName evidence="2">pyridoxal kinase</fullName>
        <ecNumber evidence="2">2.7.1.35</ecNumber>
    </recommendedName>
    <alternativeName>
        <fullName evidence="10">PN/PL/PM kinase</fullName>
    </alternativeName>
    <alternativeName>
        <fullName evidence="11">Pyridoxal kinase</fullName>
    </alternativeName>
    <alternativeName>
        <fullName evidence="9">Pyridoxamine kinase</fullName>
    </alternativeName>
    <alternativeName>
        <fullName evidence="12">Vitamin B6 kinase</fullName>
    </alternativeName>
</protein>
<dbReference type="GO" id="GO:0005829">
    <property type="term" value="C:cytosol"/>
    <property type="evidence" value="ECO:0007669"/>
    <property type="project" value="TreeGrafter"/>
</dbReference>
<dbReference type="InterPro" id="IPR013749">
    <property type="entry name" value="PM/HMP-P_kinase-1"/>
</dbReference>
<organism evidence="15 16">
    <name type="scientific">Mageeibacillus indolicus</name>
    <dbReference type="NCBI Taxonomy" id="884684"/>
    <lineage>
        <taxon>Bacteria</taxon>
        <taxon>Bacillati</taxon>
        <taxon>Bacillota</taxon>
        <taxon>Clostridia</taxon>
        <taxon>Eubacteriales</taxon>
        <taxon>Oscillospiraceae</taxon>
        <taxon>Mageeibacillus</taxon>
    </lineage>
</organism>
<dbReference type="Gene3D" id="3.40.1190.20">
    <property type="match status" value="1"/>
</dbReference>
<evidence type="ECO:0000256" key="13">
    <source>
        <dbReference type="ARBA" id="ARBA00049293"/>
    </source>
</evidence>
<evidence type="ECO:0000256" key="6">
    <source>
        <dbReference type="ARBA" id="ARBA00022777"/>
    </source>
</evidence>
<keyword evidence="5" id="KW-0547">Nucleotide-binding</keyword>
<evidence type="ECO:0000256" key="1">
    <source>
        <dbReference type="ARBA" id="ARBA00009879"/>
    </source>
</evidence>
<feature type="domain" description="Pyridoxamine kinase/Phosphomethylpyrimidine kinase" evidence="14">
    <location>
        <begin position="15"/>
        <end position="262"/>
    </location>
</feature>
<comment type="caution">
    <text evidence="15">The sequence shown here is derived from an EMBL/GenBank/DDBJ whole genome shotgun (WGS) entry which is preliminary data.</text>
</comment>
<evidence type="ECO:0000256" key="7">
    <source>
        <dbReference type="ARBA" id="ARBA00022840"/>
    </source>
</evidence>
<evidence type="ECO:0000313" key="15">
    <source>
        <dbReference type="EMBL" id="PNH19357.1"/>
    </source>
</evidence>
<dbReference type="InterPro" id="IPR029056">
    <property type="entry name" value="Ribokinase-like"/>
</dbReference>
<dbReference type="GO" id="GO:0005524">
    <property type="term" value="F:ATP binding"/>
    <property type="evidence" value="ECO:0007669"/>
    <property type="project" value="UniProtKB-KW"/>
</dbReference>
<evidence type="ECO:0000256" key="9">
    <source>
        <dbReference type="ARBA" id="ARBA00042307"/>
    </source>
</evidence>
<dbReference type="GO" id="GO:0008972">
    <property type="term" value="F:phosphomethylpyrimidine kinase activity"/>
    <property type="evidence" value="ECO:0007669"/>
    <property type="project" value="InterPro"/>
</dbReference>
<evidence type="ECO:0000256" key="5">
    <source>
        <dbReference type="ARBA" id="ARBA00022741"/>
    </source>
</evidence>
<dbReference type="SUPFAM" id="SSF53613">
    <property type="entry name" value="Ribokinase-like"/>
    <property type="match status" value="1"/>
</dbReference>
<evidence type="ECO:0000256" key="8">
    <source>
        <dbReference type="ARBA" id="ARBA00022842"/>
    </source>
</evidence>
<dbReference type="GO" id="GO:0009228">
    <property type="term" value="P:thiamine biosynthetic process"/>
    <property type="evidence" value="ECO:0007669"/>
    <property type="project" value="InterPro"/>
</dbReference>
<comment type="similarity">
    <text evidence="1">Belongs to the ThiD family.</text>
</comment>
<evidence type="ECO:0000259" key="14">
    <source>
        <dbReference type="Pfam" id="PF08543"/>
    </source>
</evidence>
<evidence type="ECO:0000313" key="16">
    <source>
        <dbReference type="Proteomes" id="UP000236394"/>
    </source>
</evidence>
<evidence type="ECO:0000256" key="3">
    <source>
        <dbReference type="ARBA" id="ARBA00022679"/>
    </source>
</evidence>
<dbReference type="Pfam" id="PF08543">
    <property type="entry name" value="Phos_pyr_kin"/>
    <property type="match status" value="1"/>
</dbReference>
<dbReference type="InterPro" id="IPR004399">
    <property type="entry name" value="HMP/HMP-P_kinase_dom"/>
</dbReference>
<comment type="catalytic activity">
    <reaction evidence="13">
        <text>pyridoxal + ATP = pyridoxal 5'-phosphate + ADP + H(+)</text>
        <dbReference type="Rhea" id="RHEA:10224"/>
        <dbReference type="ChEBI" id="CHEBI:15378"/>
        <dbReference type="ChEBI" id="CHEBI:17310"/>
        <dbReference type="ChEBI" id="CHEBI:30616"/>
        <dbReference type="ChEBI" id="CHEBI:456216"/>
        <dbReference type="ChEBI" id="CHEBI:597326"/>
        <dbReference type="EC" id="2.7.1.35"/>
    </reaction>
</comment>
<dbReference type="Proteomes" id="UP000236394">
    <property type="component" value="Unassembled WGS sequence"/>
</dbReference>
<sequence>MENKIIRALTIAGSDASGGAGMAADLTTFEEFGIFGQVALTTVVSMDPATWGHKVQDLPLQLVQSQLDTVFASDVPLHAMKTGMLGTPEIVRLVRKTIDSHTIGKVVIDPVLVCKGTDEVLNPSTADAIRAELLPVADVVTPNVFEAGALSEMGKLETLEEIKEAARKICALGAKTVVIKAGRTLTGDKAIDVFYDGREFTLLEMDKVTLAHTHGAGCTFAAAVTAGLALGKSEKEAVAAAKDFVYAALVHGFAYNKFVSPVFRPAQRCCR</sequence>
<dbReference type="GO" id="GO:0008478">
    <property type="term" value="F:pyridoxal kinase activity"/>
    <property type="evidence" value="ECO:0007669"/>
    <property type="project" value="UniProtKB-EC"/>
</dbReference>
<keyword evidence="7" id="KW-0067">ATP-binding</keyword>
<dbReference type="PANTHER" id="PTHR20858">
    <property type="entry name" value="PHOSPHOMETHYLPYRIMIDINE KINASE"/>
    <property type="match status" value="1"/>
</dbReference>